<dbReference type="GO" id="GO:0022857">
    <property type="term" value="F:transmembrane transporter activity"/>
    <property type="evidence" value="ECO:0007669"/>
    <property type="project" value="InterPro"/>
</dbReference>
<evidence type="ECO:0000313" key="9">
    <source>
        <dbReference type="Proteomes" id="UP000824258"/>
    </source>
</evidence>
<dbReference type="InterPro" id="IPR024671">
    <property type="entry name" value="Atg22-like"/>
</dbReference>
<comment type="subcellular location">
    <subcellularLocation>
        <location evidence="1">Cell membrane</location>
        <topology evidence="1">Multi-pass membrane protein</topology>
    </subcellularLocation>
</comment>
<feature type="transmembrane region" description="Helical" evidence="6">
    <location>
        <begin position="264"/>
        <end position="284"/>
    </location>
</feature>
<reference evidence="8" key="2">
    <citation type="journal article" date="2021" name="PeerJ">
        <title>Extensive microbial diversity within the chicken gut microbiome revealed by metagenomics and culture.</title>
        <authorList>
            <person name="Gilroy R."/>
            <person name="Ravi A."/>
            <person name="Getino M."/>
            <person name="Pursley I."/>
            <person name="Horton D.L."/>
            <person name="Alikhan N.F."/>
            <person name="Baker D."/>
            <person name="Gharbi K."/>
            <person name="Hall N."/>
            <person name="Watson M."/>
            <person name="Adriaenssens E.M."/>
            <person name="Foster-Nyarko E."/>
            <person name="Jarju S."/>
            <person name="Secka A."/>
            <person name="Antonio M."/>
            <person name="Oren A."/>
            <person name="Chaudhuri R.R."/>
            <person name="La Ragione R."/>
            <person name="Hildebrand F."/>
            <person name="Pallen M.J."/>
        </authorList>
    </citation>
    <scope>NUCLEOTIDE SEQUENCE</scope>
    <source>
        <strain evidence="8">ChiHjej9B8-7071</strain>
    </source>
</reference>
<feature type="transmembrane region" description="Helical" evidence="6">
    <location>
        <begin position="105"/>
        <end position="126"/>
    </location>
</feature>
<keyword evidence="5 6" id="KW-0472">Membrane</keyword>
<feature type="transmembrane region" description="Helical" evidence="6">
    <location>
        <begin position="354"/>
        <end position="376"/>
    </location>
</feature>
<sequence length="411" mass="44725">MKLTKLEKSWILYDVGNSAFTLLVSTIMPIYFNYLAGAAGLSDETYLAYWGYAASISTLLVALSAPVLGTMADYKGFKKPIFFIAMAVGAVGCIALGLAKMWLAFLVIFVIAKTGYAASLVFYDAMLTDVTGQGRMDVVSALGYAWGYVGSCLPFLACLGLVLGAGKLGLTMETAMGLSFAVVAIWWVGCALPLLRRYRQRYYVERQPHAVRASFGRLAKTLKNVKKEKHIFLFLLAFFFYIDGVYTIIDMATAYGSALGLDSTGLLLALLVTQIVAFPCAILFGRLSKERKNSTLITICILAYLGIAIFAMFLTYQWQFWVLAVLVGMFQGGIQALSRSYFAKIVPQERSGEYFGLMDICGKGAAFFGTTIVSVITQLTGHMNLGVGAIAVLFIAGLLLFRRAAALNQGM</sequence>
<organism evidence="8 9">
    <name type="scientific">Candidatus Avoscillospira stercoripullorum</name>
    <dbReference type="NCBI Taxonomy" id="2840709"/>
    <lineage>
        <taxon>Bacteria</taxon>
        <taxon>Bacillati</taxon>
        <taxon>Bacillota</taxon>
        <taxon>Clostridia</taxon>
        <taxon>Eubacteriales</taxon>
        <taxon>Oscillospiraceae</taxon>
        <taxon>Oscillospiraceae incertae sedis</taxon>
        <taxon>Candidatus Avoscillospira</taxon>
    </lineage>
</organism>
<dbReference type="InterPro" id="IPR050495">
    <property type="entry name" value="ATG22/LtaA_families"/>
</dbReference>
<dbReference type="EMBL" id="DVGD01000110">
    <property type="protein sequence ID" value="HIR09507.1"/>
    <property type="molecule type" value="Genomic_DNA"/>
</dbReference>
<feature type="transmembrane region" description="Helical" evidence="6">
    <location>
        <begin position="320"/>
        <end position="342"/>
    </location>
</feature>
<feature type="transmembrane region" description="Helical" evidence="6">
    <location>
        <begin position="382"/>
        <end position="401"/>
    </location>
</feature>
<keyword evidence="4 6" id="KW-1133">Transmembrane helix</keyword>
<protein>
    <submittedName>
        <fullName evidence="8">MFS transporter</fullName>
    </submittedName>
</protein>
<feature type="transmembrane region" description="Helical" evidence="6">
    <location>
        <begin position="81"/>
        <end position="99"/>
    </location>
</feature>
<comment type="caution">
    <text evidence="8">The sequence shown here is derived from an EMBL/GenBank/DDBJ whole genome shotgun (WGS) entry which is preliminary data.</text>
</comment>
<dbReference type="GO" id="GO:0005886">
    <property type="term" value="C:plasma membrane"/>
    <property type="evidence" value="ECO:0007669"/>
    <property type="project" value="UniProtKB-SubCell"/>
</dbReference>
<proteinExistence type="predicted"/>
<feature type="transmembrane region" description="Helical" evidence="6">
    <location>
        <begin position="231"/>
        <end position="249"/>
    </location>
</feature>
<dbReference type="Proteomes" id="UP000824258">
    <property type="component" value="Unassembled WGS sequence"/>
</dbReference>
<feature type="transmembrane region" description="Helical" evidence="6">
    <location>
        <begin position="138"/>
        <end position="163"/>
    </location>
</feature>
<evidence type="ECO:0000256" key="3">
    <source>
        <dbReference type="ARBA" id="ARBA00022692"/>
    </source>
</evidence>
<dbReference type="InterPro" id="IPR020846">
    <property type="entry name" value="MFS_dom"/>
</dbReference>
<dbReference type="PANTHER" id="PTHR23519">
    <property type="entry name" value="AUTOPHAGY-RELATED PROTEIN 22"/>
    <property type="match status" value="1"/>
</dbReference>
<evidence type="ECO:0000259" key="7">
    <source>
        <dbReference type="PROSITE" id="PS50850"/>
    </source>
</evidence>
<dbReference type="SUPFAM" id="SSF103473">
    <property type="entry name" value="MFS general substrate transporter"/>
    <property type="match status" value="1"/>
</dbReference>
<evidence type="ECO:0000256" key="2">
    <source>
        <dbReference type="ARBA" id="ARBA00022448"/>
    </source>
</evidence>
<accession>A0A9D1D6Z1</accession>
<feature type="transmembrane region" description="Helical" evidence="6">
    <location>
        <begin position="46"/>
        <end position="69"/>
    </location>
</feature>
<feature type="domain" description="Major facilitator superfamily (MFS) profile" evidence="7">
    <location>
        <begin position="1"/>
        <end position="406"/>
    </location>
</feature>
<evidence type="ECO:0000313" key="8">
    <source>
        <dbReference type="EMBL" id="HIR09507.1"/>
    </source>
</evidence>
<evidence type="ECO:0000256" key="4">
    <source>
        <dbReference type="ARBA" id="ARBA00022989"/>
    </source>
</evidence>
<keyword evidence="3 6" id="KW-0812">Transmembrane</keyword>
<dbReference type="InterPro" id="IPR036259">
    <property type="entry name" value="MFS_trans_sf"/>
</dbReference>
<evidence type="ECO:0000256" key="1">
    <source>
        <dbReference type="ARBA" id="ARBA00004651"/>
    </source>
</evidence>
<dbReference type="PANTHER" id="PTHR23519:SF1">
    <property type="entry name" value="AUTOPHAGY-RELATED PROTEIN 22"/>
    <property type="match status" value="1"/>
</dbReference>
<dbReference type="Gene3D" id="1.20.1250.20">
    <property type="entry name" value="MFS general substrate transporter like domains"/>
    <property type="match status" value="1"/>
</dbReference>
<keyword evidence="2" id="KW-0813">Transport</keyword>
<evidence type="ECO:0000256" key="6">
    <source>
        <dbReference type="SAM" id="Phobius"/>
    </source>
</evidence>
<dbReference type="PROSITE" id="PS50850">
    <property type="entry name" value="MFS"/>
    <property type="match status" value="1"/>
</dbReference>
<feature type="transmembrane region" description="Helical" evidence="6">
    <location>
        <begin position="296"/>
        <end position="314"/>
    </location>
</feature>
<evidence type="ECO:0000256" key="5">
    <source>
        <dbReference type="ARBA" id="ARBA00023136"/>
    </source>
</evidence>
<dbReference type="Pfam" id="PF11700">
    <property type="entry name" value="ATG22"/>
    <property type="match status" value="2"/>
</dbReference>
<feature type="transmembrane region" description="Helical" evidence="6">
    <location>
        <begin position="12"/>
        <end position="34"/>
    </location>
</feature>
<feature type="transmembrane region" description="Helical" evidence="6">
    <location>
        <begin position="175"/>
        <end position="195"/>
    </location>
</feature>
<dbReference type="AlphaFoldDB" id="A0A9D1D6Z1"/>
<name>A0A9D1D6Z1_9FIRM</name>
<reference evidence="8" key="1">
    <citation type="submission" date="2020-10" db="EMBL/GenBank/DDBJ databases">
        <authorList>
            <person name="Gilroy R."/>
        </authorList>
    </citation>
    <scope>NUCLEOTIDE SEQUENCE</scope>
    <source>
        <strain evidence="8">ChiHjej9B8-7071</strain>
    </source>
</reference>
<gene>
    <name evidence="8" type="ORF">IAA70_03790</name>
</gene>